<evidence type="ECO:0000313" key="3">
    <source>
        <dbReference type="Proteomes" id="UP000193411"/>
    </source>
</evidence>
<sequence length="93" mass="10619">MLFMHSCTISKHSFHSRSCKLEFKSKYLFPYSRCSFPSHLSSQSRRRLGSAQLQSKLLPPKLYSLAQAAKLLVKLQGLALLALLHFPHCFVKP</sequence>
<keyword evidence="3" id="KW-1185">Reference proteome</keyword>
<reference evidence="2 3" key="1">
    <citation type="submission" date="2016-07" db="EMBL/GenBank/DDBJ databases">
        <title>Pervasive Adenine N6-methylation of Active Genes in Fungi.</title>
        <authorList>
            <consortium name="DOE Joint Genome Institute"/>
            <person name="Mondo S.J."/>
            <person name="Dannebaum R.O."/>
            <person name="Kuo R.C."/>
            <person name="Labutti K."/>
            <person name="Haridas S."/>
            <person name="Kuo A."/>
            <person name="Salamov A."/>
            <person name="Ahrendt S.R."/>
            <person name="Lipzen A."/>
            <person name="Sullivan W."/>
            <person name="Andreopoulos W.B."/>
            <person name="Clum A."/>
            <person name="Lindquist E."/>
            <person name="Daum C."/>
            <person name="Ramamoorthy G.K."/>
            <person name="Gryganskyi A."/>
            <person name="Culley D."/>
            <person name="Magnuson J.K."/>
            <person name="James T.Y."/>
            <person name="O'Malley M.A."/>
            <person name="Stajich J.E."/>
            <person name="Spatafora J.W."/>
            <person name="Visel A."/>
            <person name="Grigoriev I.V."/>
        </authorList>
    </citation>
    <scope>NUCLEOTIDE SEQUENCE [LARGE SCALE GENOMIC DNA]</scope>
    <source>
        <strain evidence="2 3">PL171</strain>
    </source>
</reference>
<organism evidence="2 3">
    <name type="scientific">Catenaria anguillulae PL171</name>
    <dbReference type="NCBI Taxonomy" id="765915"/>
    <lineage>
        <taxon>Eukaryota</taxon>
        <taxon>Fungi</taxon>
        <taxon>Fungi incertae sedis</taxon>
        <taxon>Blastocladiomycota</taxon>
        <taxon>Blastocladiomycetes</taxon>
        <taxon>Blastocladiales</taxon>
        <taxon>Catenariaceae</taxon>
        <taxon>Catenaria</taxon>
    </lineage>
</organism>
<evidence type="ECO:0000313" key="1">
    <source>
        <dbReference type="EMBL" id="ORZ36153.1"/>
    </source>
</evidence>
<name>A0A1Y2HX56_9FUNG</name>
<gene>
    <name evidence="1" type="ORF">BCR44DRAFT_1432892</name>
    <name evidence="2" type="ORF">BCR44DRAFT_46564</name>
</gene>
<dbReference type="AlphaFoldDB" id="A0A1Y2HX56"/>
<protein>
    <submittedName>
        <fullName evidence="2">Uncharacterized protein</fullName>
    </submittedName>
</protein>
<comment type="caution">
    <text evidence="2">The sequence shown here is derived from an EMBL/GenBank/DDBJ whole genome shotgun (WGS) entry which is preliminary data.</text>
</comment>
<dbReference type="EMBL" id="MCFL01000006">
    <property type="protein sequence ID" value="ORZ39178.1"/>
    <property type="molecule type" value="Genomic_DNA"/>
</dbReference>
<accession>A0A1Y2HX56</accession>
<proteinExistence type="predicted"/>
<dbReference type="Proteomes" id="UP000193411">
    <property type="component" value="Unassembled WGS sequence"/>
</dbReference>
<dbReference type="EMBL" id="MCFL01000018">
    <property type="protein sequence ID" value="ORZ36153.1"/>
    <property type="molecule type" value="Genomic_DNA"/>
</dbReference>
<evidence type="ECO:0000313" key="2">
    <source>
        <dbReference type="EMBL" id="ORZ39178.1"/>
    </source>
</evidence>